<dbReference type="EMBL" id="JABMIG020000002">
    <property type="protein sequence ID" value="KAL3805605.1"/>
    <property type="molecule type" value="Genomic_DNA"/>
</dbReference>
<accession>A0ABD3RC31</accession>
<protein>
    <submittedName>
        <fullName evidence="2">Uncharacterized protein</fullName>
    </submittedName>
</protein>
<organism evidence="2 3">
    <name type="scientific">Cyclotella cryptica</name>
    <dbReference type="NCBI Taxonomy" id="29204"/>
    <lineage>
        <taxon>Eukaryota</taxon>
        <taxon>Sar</taxon>
        <taxon>Stramenopiles</taxon>
        <taxon>Ochrophyta</taxon>
        <taxon>Bacillariophyta</taxon>
        <taxon>Coscinodiscophyceae</taxon>
        <taxon>Thalassiosirophycidae</taxon>
        <taxon>Stephanodiscales</taxon>
        <taxon>Stephanodiscaceae</taxon>
        <taxon>Cyclotella</taxon>
    </lineage>
</organism>
<evidence type="ECO:0000313" key="3">
    <source>
        <dbReference type="Proteomes" id="UP001516023"/>
    </source>
</evidence>
<name>A0ABD3RC31_9STRA</name>
<dbReference type="Proteomes" id="UP001516023">
    <property type="component" value="Unassembled WGS sequence"/>
</dbReference>
<keyword evidence="3" id="KW-1185">Reference proteome</keyword>
<evidence type="ECO:0000313" key="2">
    <source>
        <dbReference type="EMBL" id="KAL3805605.1"/>
    </source>
</evidence>
<proteinExistence type="predicted"/>
<gene>
    <name evidence="2" type="ORF">HJC23_005849</name>
</gene>
<reference evidence="2 3" key="1">
    <citation type="journal article" date="2020" name="G3 (Bethesda)">
        <title>Improved Reference Genome for Cyclotella cryptica CCMP332, a Model for Cell Wall Morphogenesis, Salinity Adaptation, and Lipid Production in Diatoms (Bacillariophyta).</title>
        <authorList>
            <person name="Roberts W.R."/>
            <person name="Downey K.M."/>
            <person name="Ruck E.C."/>
            <person name="Traller J.C."/>
            <person name="Alverson A.J."/>
        </authorList>
    </citation>
    <scope>NUCLEOTIDE SEQUENCE [LARGE SCALE GENOMIC DNA]</scope>
    <source>
        <strain evidence="2 3">CCMP332</strain>
    </source>
</reference>
<comment type="caution">
    <text evidence="2">The sequence shown here is derived from an EMBL/GenBank/DDBJ whole genome shotgun (WGS) entry which is preliminary data.</text>
</comment>
<dbReference type="AlphaFoldDB" id="A0ABD3RC31"/>
<evidence type="ECO:0000256" key="1">
    <source>
        <dbReference type="SAM" id="MobiDB-lite"/>
    </source>
</evidence>
<sequence>MSNNDESAPQKKQRCSKAGYRPSRAESGTIRIEYRHPLANRVGGSLRCPACANDENFPMESARHRYRNRESGLPSV</sequence>
<feature type="region of interest" description="Disordered" evidence="1">
    <location>
        <begin position="1"/>
        <end position="28"/>
    </location>
</feature>